<dbReference type="Gene3D" id="1.10.287.70">
    <property type="match status" value="1"/>
</dbReference>
<keyword evidence="3 9" id="KW-0812">Transmembrane</keyword>
<sequence>MKSNNITAFDIATLLLSVIAIAIVSSLFFYPADSQLRALLVNLDTLICSIFILHFVVSAIRSPSIINYIKQNWIDLVASIPMVEGLRFLRFFHAYKLLRAVRRQRNIMRSLKDQQVESTIASILFTLLMIILLGSISILLVEQDQANGQIHSAGEALWWAIVTISTVGYGDFVPVSDAGRVIAGLMILTGVGFFGAVSGLMSAILLHGRSVKNAPLEHFIREQRKEQHALKKQLNEIQQQLTELQQKQK</sequence>
<protein>
    <submittedName>
        <fullName evidence="11">Capsular polysaccharide biosynthesis protein</fullName>
    </submittedName>
</protein>
<dbReference type="Pfam" id="PF07885">
    <property type="entry name" value="Ion_trans_2"/>
    <property type="match status" value="1"/>
</dbReference>
<keyword evidence="8" id="KW-0175">Coiled coil</keyword>
<organism evidence="11 12">
    <name type="scientific">Agarivorans gilvus</name>
    <dbReference type="NCBI Taxonomy" id="680279"/>
    <lineage>
        <taxon>Bacteria</taxon>
        <taxon>Pseudomonadati</taxon>
        <taxon>Pseudomonadota</taxon>
        <taxon>Gammaproteobacteria</taxon>
        <taxon>Alteromonadales</taxon>
        <taxon>Alteromonadaceae</taxon>
        <taxon>Agarivorans</taxon>
    </lineage>
</organism>
<dbReference type="PANTHER" id="PTHR11537">
    <property type="entry name" value="VOLTAGE-GATED POTASSIUM CHANNEL"/>
    <property type="match status" value="1"/>
</dbReference>
<dbReference type="PANTHER" id="PTHR11537:SF254">
    <property type="entry name" value="POTASSIUM VOLTAGE-GATED CHANNEL PROTEIN SHAB"/>
    <property type="match status" value="1"/>
</dbReference>
<dbReference type="SUPFAM" id="SSF81324">
    <property type="entry name" value="Voltage-gated potassium channels"/>
    <property type="match status" value="1"/>
</dbReference>
<keyword evidence="5" id="KW-0406">Ion transport</keyword>
<feature type="transmembrane region" description="Helical" evidence="9">
    <location>
        <begin position="120"/>
        <end position="141"/>
    </location>
</feature>
<dbReference type="InterPro" id="IPR027359">
    <property type="entry name" value="Volt_channel_dom_sf"/>
</dbReference>
<dbReference type="Proteomes" id="UP000651977">
    <property type="component" value="Unassembled WGS sequence"/>
</dbReference>
<dbReference type="Gene3D" id="1.20.120.350">
    <property type="entry name" value="Voltage-gated potassium channels. Chain C"/>
    <property type="match status" value="1"/>
</dbReference>
<feature type="transmembrane region" description="Helical" evidence="9">
    <location>
        <begin position="38"/>
        <end position="60"/>
    </location>
</feature>
<feature type="coiled-coil region" evidence="8">
    <location>
        <begin position="220"/>
        <end position="247"/>
    </location>
</feature>
<feature type="domain" description="Potassium channel" evidence="10">
    <location>
        <begin position="127"/>
        <end position="203"/>
    </location>
</feature>
<name>A0ABQ1I1E4_9ALTE</name>
<keyword evidence="4 9" id="KW-1133">Transmembrane helix</keyword>
<evidence type="ECO:0000259" key="10">
    <source>
        <dbReference type="Pfam" id="PF07885"/>
    </source>
</evidence>
<keyword evidence="6 9" id="KW-0472">Membrane</keyword>
<feature type="transmembrane region" description="Helical" evidence="9">
    <location>
        <begin position="72"/>
        <end position="92"/>
    </location>
</feature>
<keyword evidence="7" id="KW-0407">Ion channel</keyword>
<keyword evidence="2" id="KW-0813">Transport</keyword>
<proteinExistence type="predicted"/>
<gene>
    <name evidence="11" type="ORF">GCM10007414_18730</name>
</gene>
<comment type="caution">
    <text evidence="11">The sequence shown here is derived from an EMBL/GenBank/DDBJ whole genome shotgun (WGS) entry which is preliminary data.</text>
</comment>
<evidence type="ECO:0000256" key="8">
    <source>
        <dbReference type="SAM" id="Coils"/>
    </source>
</evidence>
<evidence type="ECO:0000256" key="5">
    <source>
        <dbReference type="ARBA" id="ARBA00023065"/>
    </source>
</evidence>
<dbReference type="RefSeq" id="WP_055734230.1">
    <property type="nucleotide sequence ID" value="NZ_BMDY01000009.1"/>
</dbReference>
<dbReference type="EMBL" id="BMDY01000009">
    <property type="protein sequence ID" value="GGB05599.1"/>
    <property type="molecule type" value="Genomic_DNA"/>
</dbReference>
<evidence type="ECO:0000256" key="2">
    <source>
        <dbReference type="ARBA" id="ARBA00022448"/>
    </source>
</evidence>
<dbReference type="InterPro" id="IPR028325">
    <property type="entry name" value="VG_K_chnl"/>
</dbReference>
<reference evidence="12" key="1">
    <citation type="journal article" date="2019" name="Int. J. Syst. Evol. Microbiol.">
        <title>The Global Catalogue of Microorganisms (GCM) 10K type strain sequencing project: providing services to taxonomists for standard genome sequencing and annotation.</title>
        <authorList>
            <consortium name="The Broad Institute Genomics Platform"/>
            <consortium name="The Broad Institute Genome Sequencing Center for Infectious Disease"/>
            <person name="Wu L."/>
            <person name="Ma J."/>
        </authorList>
    </citation>
    <scope>NUCLEOTIDE SEQUENCE [LARGE SCALE GENOMIC DNA]</scope>
    <source>
        <strain evidence="12">CGMCC 1.10131</strain>
    </source>
</reference>
<feature type="transmembrane region" description="Helical" evidence="9">
    <location>
        <begin position="12"/>
        <end position="32"/>
    </location>
</feature>
<dbReference type="InterPro" id="IPR013099">
    <property type="entry name" value="K_chnl_dom"/>
</dbReference>
<evidence type="ECO:0000256" key="4">
    <source>
        <dbReference type="ARBA" id="ARBA00022989"/>
    </source>
</evidence>
<evidence type="ECO:0000313" key="11">
    <source>
        <dbReference type="EMBL" id="GGB05599.1"/>
    </source>
</evidence>
<accession>A0ABQ1I1E4</accession>
<evidence type="ECO:0000256" key="3">
    <source>
        <dbReference type="ARBA" id="ARBA00022692"/>
    </source>
</evidence>
<evidence type="ECO:0000256" key="6">
    <source>
        <dbReference type="ARBA" id="ARBA00023136"/>
    </source>
</evidence>
<evidence type="ECO:0000256" key="9">
    <source>
        <dbReference type="SAM" id="Phobius"/>
    </source>
</evidence>
<comment type="subcellular location">
    <subcellularLocation>
        <location evidence="1">Membrane</location>
        <topology evidence="1">Multi-pass membrane protein</topology>
    </subcellularLocation>
</comment>
<keyword evidence="12" id="KW-1185">Reference proteome</keyword>
<evidence type="ECO:0000313" key="12">
    <source>
        <dbReference type="Proteomes" id="UP000651977"/>
    </source>
</evidence>
<feature type="transmembrane region" description="Helical" evidence="9">
    <location>
        <begin position="153"/>
        <end position="170"/>
    </location>
</feature>
<feature type="transmembrane region" description="Helical" evidence="9">
    <location>
        <begin position="182"/>
        <end position="206"/>
    </location>
</feature>
<evidence type="ECO:0000256" key="1">
    <source>
        <dbReference type="ARBA" id="ARBA00004141"/>
    </source>
</evidence>
<evidence type="ECO:0000256" key="7">
    <source>
        <dbReference type="ARBA" id="ARBA00023303"/>
    </source>
</evidence>